<proteinExistence type="predicted"/>
<dbReference type="EMBL" id="FOIM01000031">
    <property type="protein sequence ID" value="SEU10617.1"/>
    <property type="molecule type" value="Genomic_DNA"/>
</dbReference>
<feature type="repeat" description="Cell wall-binding" evidence="2">
    <location>
        <begin position="70"/>
        <end position="89"/>
    </location>
</feature>
<dbReference type="Pfam" id="PF19127">
    <property type="entry name" value="Choline_bind_3"/>
    <property type="match status" value="1"/>
</dbReference>
<dbReference type="GeneID" id="93280768"/>
<keyword evidence="3" id="KW-0732">Signal</keyword>
<feature type="signal peptide" evidence="3">
    <location>
        <begin position="1"/>
        <end position="27"/>
    </location>
</feature>
<sequence length="282" mass="31806">MKNMRRWITGAALAVSMALVLPFQAFAGQENWKHNENGWWYLKDDDTFCSDTWLEEGGFWYHFNSNGYMDTGWLEDKGQWYYLGEDGRMYVSTTKNIDGAAYMFDDTGASMGNPAQGVYPGEWQGNTFVNTWANYKLTVPEGTRILSGKDLRNYREETFGVEGAAEMDDKCATELFVELPGYSSMVIFYQTGNGRELLSESEMARLLTLLYGQSGNQIEGVDQVQLGGSSYYRIQSSMLNGSICQTTYVRKIGDVFMLVQLVYTTGFADEINGVLNSMAPVR</sequence>
<name>A0A1I0JJQ9_9FIRM</name>
<keyword evidence="1" id="KW-0677">Repeat</keyword>
<dbReference type="Proteomes" id="UP000198508">
    <property type="component" value="Unassembled WGS sequence"/>
</dbReference>
<dbReference type="PROSITE" id="PS51170">
    <property type="entry name" value="CW"/>
    <property type="match status" value="1"/>
</dbReference>
<dbReference type="AlphaFoldDB" id="A0A1I0JJQ9"/>
<dbReference type="Gene3D" id="2.10.270.10">
    <property type="entry name" value="Cholin Binding"/>
    <property type="match status" value="1"/>
</dbReference>
<keyword evidence="5" id="KW-1185">Reference proteome</keyword>
<evidence type="ECO:0000313" key="5">
    <source>
        <dbReference type="Proteomes" id="UP000198508"/>
    </source>
</evidence>
<dbReference type="STRING" id="460384.SAMN05216313_13135"/>
<gene>
    <name evidence="4" type="ORF">SAMN05216313_13135</name>
</gene>
<dbReference type="InterPro" id="IPR018337">
    <property type="entry name" value="Cell_wall/Cho-bd_repeat"/>
</dbReference>
<reference evidence="5" key="1">
    <citation type="submission" date="2016-10" db="EMBL/GenBank/DDBJ databases">
        <authorList>
            <person name="Varghese N."/>
            <person name="Submissions S."/>
        </authorList>
    </citation>
    <scope>NUCLEOTIDE SEQUENCE [LARGE SCALE GENOMIC DNA]</scope>
    <source>
        <strain evidence="5">NLAE-zl-G277</strain>
    </source>
</reference>
<feature type="chain" id="PRO_5044372625" evidence="3">
    <location>
        <begin position="28"/>
        <end position="282"/>
    </location>
</feature>
<evidence type="ECO:0000256" key="3">
    <source>
        <dbReference type="SAM" id="SignalP"/>
    </source>
</evidence>
<evidence type="ECO:0000256" key="2">
    <source>
        <dbReference type="PROSITE-ProRule" id="PRU00591"/>
    </source>
</evidence>
<dbReference type="RefSeq" id="WP_092369302.1">
    <property type="nucleotide sequence ID" value="NZ_DAINWJ010000516.1"/>
</dbReference>
<protein>
    <submittedName>
        <fullName evidence="4">Putative cell wall binding repeat-containing protein</fullName>
    </submittedName>
</protein>
<dbReference type="SUPFAM" id="SSF69360">
    <property type="entry name" value="Cell wall binding repeat"/>
    <property type="match status" value="1"/>
</dbReference>
<evidence type="ECO:0000313" key="4">
    <source>
        <dbReference type="EMBL" id="SEU10617.1"/>
    </source>
</evidence>
<accession>A0A1I0JJQ9</accession>
<evidence type="ECO:0000256" key="1">
    <source>
        <dbReference type="ARBA" id="ARBA00022737"/>
    </source>
</evidence>
<organism evidence="4 5">
    <name type="scientific">Enterocloster lavalensis</name>
    <dbReference type="NCBI Taxonomy" id="460384"/>
    <lineage>
        <taxon>Bacteria</taxon>
        <taxon>Bacillati</taxon>
        <taxon>Bacillota</taxon>
        <taxon>Clostridia</taxon>
        <taxon>Lachnospirales</taxon>
        <taxon>Lachnospiraceae</taxon>
        <taxon>Enterocloster</taxon>
    </lineage>
</organism>